<sequence length="492" mass="56168">MKKLIYIIVLLAGSSCSEDFLELFPETTLNEGNFYQSQEEYILLANGCYVPMRNYEKDLHWVLAELVSDNTSFQYNIRTGEAVRGVIDQFIITSDNRGYSSFWAESYNGITRCNKLLSEIDRPDVIWTNEAYKDRSTGEALFLRALYYFNLVRQFGGVPLVTSPITSQEAVEIKRSSEAEVYQSIINDLNQAVSHFSLSENVHEDGRANKYAALSLLGKVNLTLGNFVEVENNLKEVIESNQYSLLPDYADLFDPSNPDFTETIFSVQYSENNRELSNRFIFMFVPWSSEGEITQRPNINIISAGWNIPTKDLIDAFEEGDKRKAVSINTWVGEDWDGEIRELSYTGKFKPPVSAPDDRCGDNLPVLRYSDVLLMYAEALNAMGRTGEAIPFVERVRERAGLTDPLTGYNQTSLEALILKERQVEFCFENQRWYDLKRTGRALEVMAEHGAREKEMKPFLFDASFNITPNKLLAPIPAEQILINRLEQNPGY</sequence>
<gene>
    <name evidence="8" type="ORF">SAMN04488057_103258</name>
</gene>
<reference evidence="8 9" key="1">
    <citation type="submission" date="2016-11" db="EMBL/GenBank/DDBJ databases">
        <authorList>
            <person name="Jaros S."/>
            <person name="Januszkiewicz K."/>
            <person name="Wedrychowicz H."/>
        </authorList>
    </citation>
    <scope>NUCLEOTIDE SEQUENCE [LARGE SCALE GENOMIC DNA]</scope>
    <source>
        <strain evidence="8 9">CGMCC 1.6102</strain>
    </source>
</reference>
<dbReference type="InterPro" id="IPR011990">
    <property type="entry name" value="TPR-like_helical_dom_sf"/>
</dbReference>
<dbReference type="InterPro" id="IPR012944">
    <property type="entry name" value="SusD_RagB_dom"/>
</dbReference>
<evidence type="ECO:0000256" key="1">
    <source>
        <dbReference type="ARBA" id="ARBA00004442"/>
    </source>
</evidence>
<dbReference type="STRING" id="388280.SAMN04488057_103258"/>
<evidence type="ECO:0000256" key="4">
    <source>
        <dbReference type="ARBA" id="ARBA00023136"/>
    </source>
</evidence>
<organism evidence="8 9">
    <name type="scientific">Cyclobacterium lianum</name>
    <dbReference type="NCBI Taxonomy" id="388280"/>
    <lineage>
        <taxon>Bacteria</taxon>
        <taxon>Pseudomonadati</taxon>
        <taxon>Bacteroidota</taxon>
        <taxon>Cytophagia</taxon>
        <taxon>Cytophagales</taxon>
        <taxon>Cyclobacteriaceae</taxon>
        <taxon>Cyclobacterium</taxon>
    </lineage>
</organism>
<evidence type="ECO:0000313" key="8">
    <source>
        <dbReference type="EMBL" id="SHM76725.1"/>
    </source>
</evidence>
<evidence type="ECO:0000256" key="2">
    <source>
        <dbReference type="ARBA" id="ARBA00006275"/>
    </source>
</evidence>
<evidence type="ECO:0000256" key="3">
    <source>
        <dbReference type="ARBA" id="ARBA00022729"/>
    </source>
</evidence>
<keyword evidence="4" id="KW-0472">Membrane</keyword>
<proteinExistence type="inferred from homology"/>
<dbReference type="PROSITE" id="PS51257">
    <property type="entry name" value="PROKAR_LIPOPROTEIN"/>
    <property type="match status" value="1"/>
</dbReference>
<dbReference type="Gene3D" id="1.25.40.390">
    <property type="match status" value="1"/>
</dbReference>
<dbReference type="GO" id="GO:0009279">
    <property type="term" value="C:cell outer membrane"/>
    <property type="evidence" value="ECO:0007669"/>
    <property type="project" value="UniProtKB-SubCell"/>
</dbReference>
<feature type="domain" description="SusD-like N-terminal" evidence="7">
    <location>
        <begin position="49"/>
        <end position="222"/>
    </location>
</feature>
<accession>A0A1M7LGE3</accession>
<name>A0A1M7LGE3_9BACT</name>
<feature type="domain" description="RagB/SusD" evidence="6">
    <location>
        <begin position="362"/>
        <end position="492"/>
    </location>
</feature>
<evidence type="ECO:0000259" key="6">
    <source>
        <dbReference type="Pfam" id="PF07980"/>
    </source>
</evidence>
<keyword evidence="5" id="KW-0998">Cell outer membrane</keyword>
<dbReference type="EMBL" id="FRCY01000003">
    <property type="protein sequence ID" value="SHM76725.1"/>
    <property type="molecule type" value="Genomic_DNA"/>
</dbReference>
<evidence type="ECO:0000256" key="5">
    <source>
        <dbReference type="ARBA" id="ARBA00023237"/>
    </source>
</evidence>
<dbReference type="SUPFAM" id="SSF48452">
    <property type="entry name" value="TPR-like"/>
    <property type="match status" value="1"/>
</dbReference>
<dbReference type="Pfam" id="PF14322">
    <property type="entry name" value="SusD-like_3"/>
    <property type="match status" value="1"/>
</dbReference>
<evidence type="ECO:0000313" key="9">
    <source>
        <dbReference type="Proteomes" id="UP000184513"/>
    </source>
</evidence>
<dbReference type="InterPro" id="IPR033985">
    <property type="entry name" value="SusD-like_N"/>
</dbReference>
<dbReference type="AlphaFoldDB" id="A0A1M7LGE3"/>
<dbReference type="Proteomes" id="UP000184513">
    <property type="component" value="Unassembled WGS sequence"/>
</dbReference>
<comment type="similarity">
    <text evidence="2">Belongs to the SusD family.</text>
</comment>
<keyword evidence="9" id="KW-1185">Reference proteome</keyword>
<dbReference type="CDD" id="cd08977">
    <property type="entry name" value="SusD"/>
    <property type="match status" value="1"/>
</dbReference>
<evidence type="ECO:0000259" key="7">
    <source>
        <dbReference type="Pfam" id="PF14322"/>
    </source>
</evidence>
<dbReference type="RefSeq" id="WP_073093696.1">
    <property type="nucleotide sequence ID" value="NZ_FRCY01000003.1"/>
</dbReference>
<protein>
    <submittedName>
        <fullName evidence="8">Starch-binding associating with outer membrane</fullName>
    </submittedName>
</protein>
<comment type="subcellular location">
    <subcellularLocation>
        <location evidence="1">Cell outer membrane</location>
    </subcellularLocation>
</comment>
<dbReference type="OrthoDB" id="691907at2"/>
<keyword evidence="3" id="KW-0732">Signal</keyword>
<dbReference type="Pfam" id="PF07980">
    <property type="entry name" value="SusD_RagB"/>
    <property type="match status" value="1"/>
</dbReference>